<feature type="domain" description="Amidohydrolase 3" evidence="1">
    <location>
        <begin position="56"/>
        <end position="468"/>
    </location>
</feature>
<protein>
    <submittedName>
        <fullName evidence="2">Dihydroorotase</fullName>
    </submittedName>
</protein>
<dbReference type="GO" id="GO:0016811">
    <property type="term" value="F:hydrolase activity, acting on carbon-nitrogen (but not peptide) bonds, in linear amides"/>
    <property type="evidence" value="ECO:0007669"/>
    <property type="project" value="InterPro"/>
</dbReference>
<dbReference type="PANTHER" id="PTHR11647:SF1">
    <property type="entry name" value="COLLAPSIN RESPONSE MEDIATOR PROTEIN"/>
    <property type="match status" value="1"/>
</dbReference>
<dbReference type="EMBL" id="FOWR01000055">
    <property type="protein sequence ID" value="SFQ25745.1"/>
    <property type="molecule type" value="Genomic_DNA"/>
</dbReference>
<dbReference type="SUPFAM" id="SSF51338">
    <property type="entry name" value="Composite domain of metallo-dependent hydrolases"/>
    <property type="match status" value="1"/>
</dbReference>
<dbReference type="CDD" id="cd01297">
    <property type="entry name" value="D-aminoacylase"/>
    <property type="match status" value="1"/>
</dbReference>
<dbReference type="InterPro" id="IPR013108">
    <property type="entry name" value="Amidohydro_3"/>
</dbReference>
<sequence>MLDTLIQHVCVVDGSGRPRYDADVGIVEDRIVVIQAKSDVQSDGARQANRPEQAKQVIDGNGWVLAPGFIDVHTHDDTHVIRFPACTPKISQGVTTVIVGNCGISASPAVLTASPPDPMNLLGQQDDFVYPAFSDYVDAVERTTPAVNVAALVGHTTLRNNVMDDMYRAASVEEVAAMKQALSAALSEGALGLSSGLAYASAKEAPTAELMALVEELAAYKGIYTTHLRTEFEGILDAMEEAFQTGKHGNVPVVVSHLKCAGAKNWGRTHDVLALMERTSAAQDVSCDCYPYSASSSTLDLAQVTDAFEIKITWSERMPEHANKRLSDIAAELGVSLHDAARALQPAGAVYHCMDEADVERVLQHRLTAIGSDGLPNDPHPHPRLWGAFPKVLGHYCRERELFSLEEAVHKMTGMSAARFNLRDRGILREGAYADLVLFDPDTVDAAATFDSPIQVAKGIKQVWVNGQASWCEPNTAVTQNITRAGRFLKRGCV</sequence>
<organism evidence="2 3">
    <name type="scientific">Enterovibrio norvegicus DSM 15893</name>
    <dbReference type="NCBI Taxonomy" id="1121869"/>
    <lineage>
        <taxon>Bacteria</taxon>
        <taxon>Pseudomonadati</taxon>
        <taxon>Pseudomonadota</taxon>
        <taxon>Gammaproteobacteria</taxon>
        <taxon>Vibrionales</taxon>
        <taxon>Vibrionaceae</taxon>
        <taxon>Enterovibrio</taxon>
    </lineage>
</organism>
<dbReference type="RefSeq" id="WP_074928707.1">
    <property type="nucleotide sequence ID" value="NZ_FOWR01000055.1"/>
</dbReference>
<dbReference type="InterPro" id="IPR011059">
    <property type="entry name" value="Metal-dep_hydrolase_composite"/>
</dbReference>
<dbReference type="Gene3D" id="3.20.20.140">
    <property type="entry name" value="Metal-dependent hydrolases"/>
    <property type="match status" value="1"/>
</dbReference>
<dbReference type="OrthoDB" id="9766983at2"/>
<dbReference type="GeneID" id="35869827"/>
<dbReference type="Gene3D" id="3.30.1490.130">
    <property type="entry name" value="D-aminoacylase. Domain 3"/>
    <property type="match status" value="1"/>
</dbReference>
<evidence type="ECO:0000259" key="1">
    <source>
        <dbReference type="Pfam" id="PF07969"/>
    </source>
</evidence>
<dbReference type="Pfam" id="PF07969">
    <property type="entry name" value="Amidohydro_3"/>
    <property type="match status" value="1"/>
</dbReference>
<dbReference type="InterPro" id="IPR032466">
    <property type="entry name" value="Metal_Hydrolase"/>
</dbReference>
<dbReference type="PANTHER" id="PTHR11647">
    <property type="entry name" value="HYDRANTOINASE/DIHYDROPYRIMIDINASE FAMILY MEMBER"/>
    <property type="match status" value="1"/>
</dbReference>
<dbReference type="STRING" id="1121869.SAMN03084138_04512"/>
<dbReference type="InterPro" id="IPR050378">
    <property type="entry name" value="Metallo-dep_Hydrolases_sf"/>
</dbReference>
<dbReference type="InterPro" id="IPR023100">
    <property type="entry name" value="D-aminoacylase_insert_dom_sf"/>
</dbReference>
<proteinExistence type="predicted"/>
<dbReference type="SUPFAM" id="SSF51556">
    <property type="entry name" value="Metallo-dependent hydrolases"/>
    <property type="match status" value="1"/>
</dbReference>
<gene>
    <name evidence="2" type="ORF">SAMN03084138_04512</name>
</gene>
<reference evidence="2 3" key="1">
    <citation type="submission" date="2016-10" db="EMBL/GenBank/DDBJ databases">
        <authorList>
            <person name="de Groot N.N."/>
        </authorList>
    </citation>
    <scope>NUCLEOTIDE SEQUENCE [LARGE SCALE GENOMIC DNA]</scope>
    <source>
        <strain evidence="2 3">DSM 15893</strain>
    </source>
</reference>
<evidence type="ECO:0000313" key="3">
    <source>
        <dbReference type="Proteomes" id="UP000182692"/>
    </source>
</evidence>
<dbReference type="Proteomes" id="UP000182692">
    <property type="component" value="Unassembled WGS sequence"/>
</dbReference>
<evidence type="ECO:0000313" key="2">
    <source>
        <dbReference type="EMBL" id="SFQ25745.1"/>
    </source>
</evidence>
<dbReference type="GO" id="GO:0005829">
    <property type="term" value="C:cytosol"/>
    <property type="evidence" value="ECO:0007669"/>
    <property type="project" value="TreeGrafter"/>
</dbReference>
<dbReference type="AlphaFoldDB" id="A0A1I5X163"/>
<dbReference type="Gene3D" id="2.30.40.10">
    <property type="entry name" value="Urease, subunit C, domain 1"/>
    <property type="match status" value="1"/>
</dbReference>
<accession>A0A1I5X163</accession>
<name>A0A1I5X163_9GAMM</name>
<dbReference type="GO" id="GO:0016812">
    <property type="term" value="F:hydrolase activity, acting on carbon-nitrogen (but not peptide) bonds, in cyclic amides"/>
    <property type="evidence" value="ECO:0007669"/>
    <property type="project" value="TreeGrafter"/>
</dbReference>